<gene>
    <name evidence="1" type="primary">OSJNBa0061C06.16</name>
</gene>
<accession>Q5JQU9</accession>
<reference evidence="2" key="1">
    <citation type="journal article" date="2005" name="Nature">
        <title>The map-based sequence of the rice genome.</title>
        <authorList>
            <consortium name="International rice genome sequencing project (IRGSP)"/>
            <person name="Matsumoto T."/>
            <person name="Wu J."/>
            <person name="Kanamori H."/>
            <person name="Katayose Y."/>
            <person name="Fujisawa M."/>
            <person name="Namiki N."/>
            <person name="Mizuno H."/>
            <person name="Yamamoto K."/>
            <person name="Antonio B.A."/>
            <person name="Baba T."/>
            <person name="Sakata K."/>
            <person name="Nagamura Y."/>
            <person name="Aoki H."/>
            <person name="Arikawa K."/>
            <person name="Arita K."/>
            <person name="Bito T."/>
            <person name="Chiden Y."/>
            <person name="Fujitsuka N."/>
            <person name="Fukunaka R."/>
            <person name="Hamada M."/>
            <person name="Harada C."/>
            <person name="Hayashi A."/>
            <person name="Hijishita S."/>
            <person name="Honda M."/>
            <person name="Hosokawa S."/>
            <person name="Ichikawa Y."/>
            <person name="Idonuma A."/>
            <person name="Iijima M."/>
            <person name="Ikeda M."/>
            <person name="Ikeno M."/>
            <person name="Ito K."/>
            <person name="Ito S."/>
            <person name="Ito T."/>
            <person name="Ito Y."/>
            <person name="Ito Y."/>
            <person name="Iwabuchi A."/>
            <person name="Kamiya K."/>
            <person name="Karasawa W."/>
            <person name="Kurita K."/>
            <person name="Katagiri S."/>
            <person name="Kikuta A."/>
            <person name="Kobayashi H."/>
            <person name="Kobayashi N."/>
            <person name="Machita K."/>
            <person name="Maehara T."/>
            <person name="Masukawa M."/>
            <person name="Mizubayashi T."/>
            <person name="Mukai Y."/>
            <person name="Nagasaki H."/>
            <person name="Nagata Y."/>
            <person name="Naito S."/>
            <person name="Nakashima M."/>
            <person name="Nakama Y."/>
            <person name="Nakamichi Y."/>
            <person name="Nakamura M."/>
            <person name="Meguro A."/>
            <person name="Negishi M."/>
            <person name="Ohta I."/>
            <person name="Ohta T."/>
            <person name="Okamoto M."/>
            <person name="Ono N."/>
            <person name="Saji S."/>
            <person name="Sakaguchi M."/>
            <person name="Sakai K."/>
            <person name="Shibata M."/>
            <person name="Shimokawa T."/>
            <person name="Song J."/>
            <person name="Takazaki Y."/>
            <person name="Terasawa K."/>
            <person name="Tsugane M."/>
            <person name="Tsuji K."/>
            <person name="Ueda S."/>
            <person name="Waki K."/>
            <person name="Yamagata H."/>
            <person name="Yamamoto M."/>
            <person name="Yamamoto S."/>
            <person name="Yamane H."/>
            <person name="Yoshiki S."/>
            <person name="Yoshihara R."/>
            <person name="Yukawa K."/>
            <person name="Zhong H."/>
            <person name="Yano M."/>
            <person name="Yuan Q."/>
            <person name="Ouyang S."/>
            <person name="Liu J."/>
            <person name="Jones K.M."/>
            <person name="Gansberger K."/>
            <person name="Moffat K."/>
            <person name="Hill J."/>
            <person name="Bera J."/>
            <person name="Fadrosh D."/>
            <person name="Jin S."/>
            <person name="Johri S."/>
            <person name="Kim M."/>
            <person name="Overton L."/>
            <person name="Reardon M."/>
            <person name="Tsitrin T."/>
            <person name="Vuong H."/>
            <person name="Weaver B."/>
            <person name="Ciecko A."/>
            <person name="Tallon L."/>
            <person name="Jackson J."/>
            <person name="Pai G."/>
            <person name="Aken S.V."/>
            <person name="Utterback T."/>
            <person name="Reidmuller S."/>
            <person name="Feldblyum T."/>
            <person name="Hsiao J."/>
            <person name="Zismann V."/>
            <person name="Iobst S."/>
            <person name="de Vazeille A.R."/>
            <person name="Buell C.R."/>
            <person name="Ying K."/>
            <person name="Li Y."/>
            <person name="Lu T."/>
            <person name="Huang Y."/>
            <person name="Zhao Q."/>
            <person name="Feng Q."/>
            <person name="Zhang L."/>
            <person name="Zhu J."/>
            <person name="Weng Q."/>
            <person name="Mu J."/>
            <person name="Lu Y."/>
            <person name="Fan D."/>
            <person name="Liu Y."/>
            <person name="Guan J."/>
            <person name="Zhang Y."/>
            <person name="Yu S."/>
            <person name="Liu X."/>
            <person name="Zhang Y."/>
            <person name="Hong G."/>
            <person name="Han B."/>
            <person name="Choisne N."/>
            <person name="Demange N."/>
            <person name="Orjeda G."/>
            <person name="Samain S."/>
            <person name="Cattolico L."/>
            <person name="Pelletier E."/>
            <person name="Couloux A."/>
            <person name="Segurens B."/>
            <person name="Wincker P."/>
            <person name="D'Hont A."/>
            <person name="Scarpelli C."/>
            <person name="Weissenbach J."/>
            <person name="Salanoubat M."/>
            <person name="Quetier F."/>
            <person name="Yu Y."/>
            <person name="Kim H.R."/>
            <person name="Rambo T."/>
            <person name="Currie J."/>
            <person name="Collura K."/>
            <person name="Luo M."/>
            <person name="Yang T."/>
            <person name="Ammiraju J.S.S."/>
            <person name="Engler F."/>
            <person name="Soderlund C."/>
            <person name="Wing R.A."/>
            <person name="Palmer L.E."/>
            <person name="de la Bastide M."/>
            <person name="Spiegel L."/>
            <person name="Nascimento L."/>
            <person name="Zutavern T."/>
            <person name="O'Shaughnessy A."/>
            <person name="Dike S."/>
            <person name="Dedhia N."/>
            <person name="Preston R."/>
            <person name="Balija V."/>
            <person name="McCombie W.R."/>
            <person name="Chow T."/>
            <person name="Chen H."/>
            <person name="Chung M."/>
            <person name="Chen C."/>
            <person name="Shaw J."/>
            <person name="Wu H."/>
            <person name="Hsiao K."/>
            <person name="Chao Y."/>
            <person name="Chu M."/>
            <person name="Cheng C."/>
            <person name="Hour A."/>
            <person name="Lee P."/>
            <person name="Lin S."/>
            <person name="Lin Y."/>
            <person name="Liou J."/>
            <person name="Liu S."/>
            <person name="Hsing Y."/>
            <person name="Raghuvanshi S."/>
            <person name="Mohanty A."/>
            <person name="Bharti A.K."/>
            <person name="Gaur A."/>
            <person name="Gupta V."/>
            <person name="Kumar D."/>
            <person name="Ravi V."/>
            <person name="Vij S."/>
            <person name="Kapur A."/>
            <person name="Khurana P."/>
            <person name="Khurana P."/>
            <person name="Khurana J.P."/>
            <person name="Tyagi A.K."/>
            <person name="Gaikwad K."/>
            <person name="Singh A."/>
            <person name="Dalal V."/>
            <person name="Srivastava S."/>
            <person name="Dixit A."/>
            <person name="Pal A.K."/>
            <person name="Ghazi I.A."/>
            <person name="Yadav M."/>
            <person name="Pandit A."/>
            <person name="Bhargava A."/>
            <person name="Sureshbabu K."/>
            <person name="Batra K."/>
            <person name="Sharma T.R."/>
            <person name="Mohapatra T."/>
            <person name="Singh N.K."/>
            <person name="Messing J."/>
            <person name="Nelson A.B."/>
            <person name="Fuks G."/>
            <person name="Kavchok S."/>
            <person name="Keizer G."/>
            <person name="Linton E."/>
            <person name="Llaca V."/>
            <person name="Song R."/>
            <person name="Tanyolac B."/>
            <person name="Young S."/>
            <person name="Ho-Il K."/>
            <person name="Hahn J.H."/>
            <person name="Sangsakoo G."/>
            <person name="Vanavichit A."/>
            <person name="de Mattos Luiz.A.T."/>
            <person name="Zimmer P.D."/>
            <person name="Malone G."/>
            <person name="Dellagostin O."/>
            <person name="de Oliveira A.C."/>
            <person name="Bevan M."/>
            <person name="Bancroft I."/>
            <person name="Minx P."/>
            <person name="Cordum H."/>
            <person name="Wilson R."/>
            <person name="Cheng Z."/>
            <person name="Jin W."/>
            <person name="Jiang J."/>
            <person name="Leong S.A."/>
            <person name="Iwama H."/>
            <person name="Gojobori T."/>
            <person name="Itoh T."/>
            <person name="Niimura Y."/>
            <person name="Fujii Y."/>
            <person name="Habara T."/>
            <person name="Sakai H."/>
            <person name="Sato Y."/>
            <person name="Wilson G."/>
            <person name="Kumar K."/>
            <person name="McCouch S."/>
            <person name="Juretic N."/>
            <person name="Hoen D."/>
            <person name="Wright S."/>
            <person name="Bruskiewich R."/>
            <person name="Bureau T."/>
            <person name="Miyao A."/>
            <person name="Hirochika H."/>
            <person name="Nishikawa T."/>
            <person name="Kadowaki K."/>
            <person name="Sugiura M."/>
            <person name="Burr B."/>
            <person name="Sasaki T."/>
        </authorList>
    </citation>
    <scope>NUCLEOTIDE SEQUENCE [LARGE SCALE GENOMIC DNA]</scope>
    <source>
        <strain evidence="2">cv. Nipponbare</strain>
    </source>
</reference>
<dbReference type="Proteomes" id="UP000000763">
    <property type="component" value="Chromosome 4"/>
</dbReference>
<dbReference type="Gene3D" id="3.30.200.20">
    <property type="entry name" value="Phosphorylase Kinase, domain 1"/>
    <property type="match status" value="1"/>
</dbReference>
<evidence type="ECO:0000313" key="2">
    <source>
        <dbReference type="Proteomes" id="UP000000763"/>
    </source>
</evidence>
<sequence>MGIFTHDFISHSLRSSSRAFTRHIGAPQVLTYTLRLLSQPSQARSIIKQHRQGEDTDYDDPTTIELTVLRAATSNFSAENKLGEGGFGEVFKELE</sequence>
<name>Q5JQU9_ORYSJ</name>
<proteinExistence type="predicted"/>
<evidence type="ECO:0000313" key="1">
    <source>
        <dbReference type="EMBL" id="CAI44661.1"/>
    </source>
</evidence>
<organism evidence="1 2">
    <name type="scientific">Oryza sativa subsp. japonica</name>
    <name type="common">Rice</name>
    <dbReference type="NCBI Taxonomy" id="39947"/>
    <lineage>
        <taxon>Eukaryota</taxon>
        <taxon>Viridiplantae</taxon>
        <taxon>Streptophyta</taxon>
        <taxon>Embryophyta</taxon>
        <taxon>Tracheophyta</taxon>
        <taxon>Spermatophyta</taxon>
        <taxon>Magnoliopsida</taxon>
        <taxon>Liliopsida</taxon>
        <taxon>Poales</taxon>
        <taxon>Poaceae</taxon>
        <taxon>BOP clade</taxon>
        <taxon>Oryzoideae</taxon>
        <taxon>Oryzeae</taxon>
        <taxon>Oryzinae</taxon>
        <taxon>Oryza</taxon>
        <taxon>Oryza sativa</taxon>
    </lineage>
</organism>
<dbReference type="EMBL" id="AL606667">
    <property type="protein sequence ID" value="CAI44661.1"/>
    <property type="molecule type" value="Genomic_DNA"/>
</dbReference>
<protein>
    <submittedName>
        <fullName evidence="1">OSJNBa0061C06.16 protein</fullName>
    </submittedName>
</protein>
<reference evidence="2" key="2">
    <citation type="journal article" date="2008" name="Nucleic Acids Res.">
        <title>The rice annotation project database (RAP-DB): 2008 update.</title>
        <authorList>
            <consortium name="The rice annotation project (RAP)"/>
        </authorList>
    </citation>
    <scope>GENOME REANNOTATION</scope>
    <source>
        <strain evidence="2">cv. Nipponbare</strain>
    </source>
</reference>
<dbReference type="AlphaFoldDB" id="Q5JQU9"/>